<organism evidence="1 2">
    <name type="scientific">Ensete ventricosum</name>
    <name type="common">Abyssinian banana</name>
    <name type="synonym">Musa ensete</name>
    <dbReference type="NCBI Taxonomy" id="4639"/>
    <lineage>
        <taxon>Eukaryota</taxon>
        <taxon>Viridiplantae</taxon>
        <taxon>Streptophyta</taxon>
        <taxon>Embryophyta</taxon>
        <taxon>Tracheophyta</taxon>
        <taxon>Spermatophyta</taxon>
        <taxon>Magnoliopsida</taxon>
        <taxon>Liliopsida</taxon>
        <taxon>Zingiberales</taxon>
        <taxon>Musaceae</taxon>
        <taxon>Ensete</taxon>
    </lineage>
</organism>
<name>A0AAV8S088_ENSVE</name>
<dbReference type="Proteomes" id="UP001222027">
    <property type="component" value="Unassembled WGS sequence"/>
</dbReference>
<proteinExistence type="predicted"/>
<comment type="caution">
    <text evidence="1">The sequence shown here is derived from an EMBL/GenBank/DDBJ whole genome shotgun (WGS) entry which is preliminary data.</text>
</comment>
<sequence length="89" mass="9285">MNVIIGSLVAGSTNQAISSYAPGCEDSDRENRDDAKVDLSWHFLRAAVASVRGGATPRTRRSPVVCFQMRGLPTGGTAISQTSTSTAAS</sequence>
<protein>
    <submittedName>
        <fullName evidence="1">Uncharacterized protein</fullName>
    </submittedName>
</protein>
<evidence type="ECO:0000313" key="1">
    <source>
        <dbReference type="EMBL" id="KAJ8512786.1"/>
    </source>
</evidence>
<gene>
    <name evidence="1" type="ORF">OPV22_003220</name>
</gene>
<evidence type="ECO:0000313" key="2">
    <source>
        <dbReference type="Proteomes" id="UP001222027"/>
    </source>
</evidence>
<keyword evidence="2" id="KW-1185">Reference proteome</keyword>
<dbReference type="EMBL" id="JAQQAF010000001">
    <property type="protein sequence ID" value="KAJ8512786.1"/>
    <property type="molecule type" value="Genomic_DNA"/>
</dbReference>
<reference evidence="1 2" key="1">
    <citation type="submission" date="2022-12" db="EMBL/GenBank/DDBJ databases">
        <title>Chromosome-scale assembly of the Ensete ventricosum genome.</title>
        <authorList>
            <person name="Dussert Y."/>
            <person name="Stocks J."/>
            <person name="Wendawek A."/>
            <person name="Woldeyes F."/>
            <person name="Nichols R.A."/>
            <person name="Borrell J.S."/>
        </authorList>
    </citation>
    <scope>NUCLEOTIDE SEQUENCE [LARGE SCALE GENOMIC DNA]</scope>
    <source>
        <strain evidence="2">cv. Maze</strain>
        <tissue evidence="1">Seeds</tissue>
    </source>
</reference>
<accession>A0AAV8S088</accession>
<dbReference type="AlphaFoldDB" id="A0AAV8S088"/>